<evidence type="ECO:0008006" key="3">
    <source>
        <dbReference type="Google" id="ProtNLM"/>
    </source>
</evidence>
<dbReference type="EMBL" id="RFXN01000001">
    <property type="protein sequence ID" value="NBR93280.1"/>
    <property type="molecule type" value="Genomic_DNA"/>
</dbReference>
<dbReference type="SUPFAM" id="SSF52540">
    <property type="entry name" value="P-loop containing nucleoside triphosphate hydrolases"/>
    <property type="match status" value="1"/>
</dbReference>
<dbReference type="Gene3D" id="3.40.50.300">
    <property type="entry name" value="P-loop containing nucleotide triphosphate hydrolases"/>
    <property type="match status" value="1"/>
</dbReference>
<reference evidence="1" key="1">
    <citation type="submission" date="2018-10" db="EMBL/GenBank/DDBJ databases">
        <title>Iterative Subtractive Binning of Freshwater Chronoseries Metagenomes Recovers Nearly Complete Genomes from over Four Hundred Novel Species.</title>
        <authorList>
            <person name="Rodriguez-R L.M."/>
            <person name="Tsementzi D."/>
            <person name="Luo C."/>
            <person name="Konstantinidis K.T."/>
        </authorList>
    </citation>
    <scope>NUCLEOTIDE SEQUENCE</scope>
    <source>
        <strain evidence="1">WB5_2A_028</strain>
    </source>
</reference>
<protein>
    <recommendedName>
        <fullName evidence="3">Tr-type G domain-containing protein</fullName>
    </recommendedName>
</protein>
<dbReference type="InterPro" id="IPR027417">
    <property type="entry name" value="P-loop_NTPase"/>
</dbReference>
<dbReference type="AlphaFoldDB" id="A0A965LKF6"/>
<accession>A0A965LKF6</accession>
<evidence type="ECO:0000313" key="1">
    <source>
        <dbReference type="EMBL" id="NBR93280.1"/>
    </source>
</evidence>
<evidence type="ECO:0000313" key="2">
    <source>
        <dbReference type="Proteomes" id="UP000740727"/>
    </source>
</evidence>
<proteinExistence type="predicted"/>
<dbReference type="Proteomes" id="UP000740727">
    <property type="component" value="Unassembled WGS sequence"/>
</dbReference>
<organism evidence="1 2">
    <name type="scientific">Candidatus Fonsibacter lacus</name>
    <dbReference type="NCBI Taxonomy" id="2576439"/>
    <lineage>
        <taxon>Bacteria</taxon>
        <taxon>Pseudomonadati</taxon>
        <taxon>Pseudomonadota</taxon>
        <taxon>Alphaproteobacteria</taxon>
        <taxon>Candidatus Pelagibacterales</taxon>
        <taxon>Candidatus Pelagibacterales incertae sedis</taxon>
        <taxon>Candidatus Fonsibacter</taxon>
    </lineage>
</organism>
<name>A0A965LKF6_9PROT</name>
<gene>
    <name evidence="1" type="ORF">EBT44_00185</name>
</gene>
<sequence>MSSSVTPTRIAIIGHQSADLEGVARAIPENFLVSVAYSDQLNYEFPEFSAVVVAMSGYEGAPNNLIEIWNELSELLIPRAIVITKIDHEDADFDEAVLIARRMFGEGVTPYLVLHADDGTPCAFINLEDLTIRDYSTGQLEIKPSDEDHRILVQEFQAEYLESTSELGTGKFASGLFVPIIPFSSKLKLGNVEFVQYLEEVLEK</sequence>
<comment type="caution">
    <text evidence="1">The sequence shown here is derived from an EMBL/GenBank/DDBJ whole genome shotgun (WGS) entry which is preliminary data.</text>
</comment>